<evidence type="ECO:0000256" key="7">
    <source>
        <dbReference type="ARBA" id="ARBA00022777"/>
    </source>
</evidence>
<dbReference type="Gene3D" id="3.40.50.510">
    <property type="entry name" value="Phosphotransferase system, mannose-type IIA component"/>
    <property type="match status" value="1"/>
</dbReference>
<evidence type="ECO:0000256" key="3">
    <source>
        <dbReference type="ARBA" id="ARBA00022490"/>
    </source>
</evidence>
<dbReference type="EMBL" id="MLJW01000025">
    <property type="protein sequence ID" value="OIR09724.1"/>
    <property type="molecule type" value="Genomic_DNA"/>
</dbReference>
<dbReference type="GO" id="GO:0005737">
    <property type="term" value="C:cytoplasm"/>
    <property type="evidence" value="ECO:0007669"/>
    <property type="project" value="UniProtKB-SubCell"/>
</dbReference>
<dbReference type="CDD" id="cd00006">
    <property type="entry name" value="PTS_IIA_man"/>
    <property type="match status" value="1"/>
</dbReference>
<dbReference type="InterPro" id="IPR036662">
    <property type="entry name" value="PTS_EIIA_man-typ_sf"/>
</dbReference>
<name>A0A1J5T7D0_9ZZZZ</name>
<keyword evidence="2" id="KW-0813">Transport</keyword>
<protein>
    <submittedName>
        <fullName evidence="9">PTS system mannose-specific EIIAB component</fullName>
    </submittedName>
</protein>
<dbReference type="GO" id="GO:0016020">
    <property type="term" value="C:membrane"/>
    <property type="evidence" value="ECO:0007669"/>
    <property type="project" value="InterPro"/>
</dbReference>
<evidence type="ECO:0000256" key="6">
    <source>
        <dbReference type="ARBA" id="ARBA00022683"/>
    </source>
</evidence>
<dbReference type="InterPro" id="IPR051471">
    <property type="entry name" value="Bacterial_PTS_sugar_comp"/>
</dbReference>
<gene>
    <name evidence="9" type="primary">manX_3</name>
    <name evidence="9" type="ORF">GALL_81290</name>
</gene>
<accession>A0A1J5T7D0</accession>
<comment type="caution">
    <text evidence="9">The sequence shown here is derived from an EMBL/GenBank/DDBJ whole genome shotgun (WGS) entry which is preliminary data.</text>
</comment>
<keyword evidence="5" id="KW-0808">Transferase</keyword>
<evidence type="ECO:0000256" key="5">
    <source>
        <dbReference type="ARBA" id="ARBA00022679"/>
    </source>
</evidence>
<evidence type="ECO:0000256" key="4">
    <source>
        <dbReference type="ARBA" id="ARBA00022597"/>
    </source>
</evidence>
<keyword evidence="4" id="KW-0762">Sugar transport</keyword>
<keyword evidence="7" id="KW-0418">Kinase</keyword>
<dbReference type="PANTHER" id="PTHR33799:SF1">
    <property type="entry name" value="PTS SYSTEM MANNOSE-SPECIFIC EIIAB COMPONENT-RELATED"/>
    <property type="match status" value="1"/>
</dbReference>
<dbReference type="AlphaFoldDB" id="A0A1J5T7D0"/>
<proteinExistence type="predicted"/>
<dbReference type="InterPro" id="IPR033887">
    <property type="entry name" value="PTS_IIA_man"/>
</dbReference>
<dbReference type="GO" id="GO:0009401">
    <property type="term" value="P:phosphoenolpyruvate-dependent sugar phosphotransferase system"/>
    <property type="evidence" value="ECO:0007669"/>
    <property type="project" value="UniProtKB-KW"/>
</dbReference>
<evidence type="ECO:0000259" key="8">
    <source>
        <dbReference type="PROSITE" id="PS51096"/>
    </source>
</evidence>
<dbReference type="Pfam" id="PF03610">
    <property type="entry name" value="EIIA-man"/>
    <property type="match status" value="1"/>
</dbReference>
<dbReference type="InterPro" id="IPR004701">
    <property type="entry name" value="PTS_EIIA_man-typ"/>
</dbReference>
<keyword evidence="3" id="KW-0963">Cytoplasm</keyword>
<reference evidence="9" key="1">
    <citation type="submission" date="2016-10" db="EMBL/GenBank/DDBJ databases">
        <title>Sequence of Gallionella enrichment culture.</title>
        <authorList>
            <person name="Poehlein A."/>
            <person name="Muehling M."/>
            <person name="Daniel R."/>
        </authorList>
    </citation>
    <scope>NUCLEOTIDE SEQUENCE</scope>
</reference>
<dbReference type="GO" id="GO:0016301">
    <property type="term" value="F:kinase activity"/>
    <property type="evidence" value="ECO:0007669"/>
    <property type="project" value="UniProtKB-KW"/>
</dbReference>
<comment type="subcellular location">
    <subcellularLocation>
        <location evidence="1">Cytoplasm</location>
    </subcellularLocation>
</comment>
<sequence length="140" mass="14865">MVGILLITHNGLGESLIDCLRHVMGNAPAHVKALSVLAQDDPVLKEEEARTLIAELDDGQGVLLLSDVYGATPCNIARRVCQPGRIEGVAGVNLPMLLRVACNCNKSLDEQVQRALEGGKECIVSIDSEGGDVATRCANY</sequence>
<evidence type="ECO:0000256" key="1">
    <source>
        <dbReference type="ARBA" id="ARBA00004496"/>
    </source>
</evidence>
<dbReference type="PANTHER" id="PTHR33799">
    <property type="entry name" value="PTS PERMEASE-RELATED-RELATED"/>
    <property type="match status" value="1"/>
</dbReference>
<organism evidence="9">
    <name type="scientific">mine drainage metagenome</name>
    <dbReference type="NCBI Taxonomy" id="410659"/>
    <lineage>
        <taxon>unclassified sequences</taxon>
        <taxon>metagenomes</taxon>
        <taxon>ecological metagenomes</taxon>
    </lineage>
</organism>
<dbReference type="SUPFAM" id="SSF53062">
    <property type="entry name" value="PTS system fructose IIA component-like"/>
    <property type="match status" value="1"/>
</dbReference>
<keyword evidence="6" id="KW-0598">Phosphotransferase system</keyword>
<evidence type="ECO:0000256" key="2">
    <source>
        <dbReference type="ARBA" id="ARBA00022448"/>
    </source>
</evidence>
<evidence type="ECO:0000313" key="9">
    <source>
        <dbReference type="EMBL" id="OIR09724.1"/>
    </source>
</evidence>
<feature type="domain" description="PTS EIIA type-4" evidence="8">
    <location>
        <begin position="1"/>
        <end position="123"/>
    </location>
</feature>
<dbReference type="PROSITE" id="PS51096">
    <property type="entry name" value="PTS_EIIA_TYPE_4"/>
    <property type="match status" value="1"/>
</dbReference>